<dbReference type="GO" id="GO:0005737">
    <property type="term" value="C:cytoplasm"/>
    <property type="evidence" value="ECO:0007669"/>
    <property type="project" value="TreeGrafter"/>
</dbReference>
<dbReference type="GO" id="GO:0031543">
    <property type="term" value="F:peptidyl-proline dioxygenase activity"/>
    <property type="evidence" value="ECO:0007669"/>
    <property type="project" value="UniProtKB-ARBA"/>
</dbReference>
<dbReference type="GO" id="GO:0005506">
    <property type="term" value="F:iron ion binding"/>
    <property type="evidence" value="ECO:0007669"/>
    <property type="project" value="InterPro"/>
</dbReference>
<reference evidence="10 11" key="1">
    <citation type="submission" date="2017-01" db="EMBL/GenBank/DDBJ databases">
        <authorList>
            <person name="Mah S.A."/>
            <person name="Swanson W.J."/>
            <person name="Moy G.W."/>
            <person name="Vacquier V.D."/>
        </authorList>
    </citation>
    <scope>NUCLEOTIDE SEQUENCE [LARGE SCALE GENOMIC DNA]</scope>
    <source>
        <strain evidence="10 11">GSMNP</strain>
    </source>
</reference>
<proteinExistence type="inferred from homology"/>
<sequence>MHPQKKQKIELELNKGSEISEKDRDFLATKWFANNLVENNEVLDKLKQEYNDSKPYNHCIIKNVINSELISRVKKEITTKLSFTRKQTDIYAYHQSGDLANLDGLNKDEINSLNNLKALRDAIYSNKFRDFVSKVTGCGPLSGSVTDMSANIYYNRDHLLLHDDVIGDRRISFILYIPETDSEASSWDPENGGGLELYPQLNDSSVPDNLPSCKLELEYNQMIFFAVEPGRSFHSVEEVISKSNKNRRISIQGWFHYPQRDEPGYIENAKMIRSGIPTLAQIFKGGDYAEFSTRFNEIPLSEDKNQETTLDLKNSEGEALNGNLAHEKILPASSNVLGTENIKSSNDDIKECESETSFDYTLTDSDIAHLSKYINEEYLSEKILDQISNLFLDQSFIQLGKFLKKELSEKIELMVNSLDSHDGFNKEKIPLHTAAISSDWKVCGPPVLRRFLKLEQTLASTDEINVPESELAGILREIQTSVFESVSFKKWLARITAIEPILAHRGAVRRFRPGLDYILASPSSEQTSTLDACLCLTPSANSAGKRDLWKSGDIGGFECYVTIDTDDSKASVYDRPAGHESDDALLTVPASWNTLNLVYCEQDVNKFVKYISASAGGSRFDFFNEYKV</sequence>
<comment type="cofactor">
    <cofactor evidence="1">
        <name>L-ascorbate</name>
        <dbReference type="ChEBI" id="CHEBI:38290"/>
    </cofactor>
</comment>
<accession>A0A1R1XGV9</accession>
<dbReference type="Gene3D" id="3.60.130.20">
    <property type="entry name" value="Oxoglutarate/iron-dependent oxygenase, C-terminal degradation domain"/>
    <property type="match status" value="1"/>
</dbReference>
<comment type="caution">
    <text evidence="10">The sequence shown here is derived from an EMBL/GenBank/DDBJ whole genome shotgun (WGS) entry which is preliminary data.</text>
</comment>
<dbReference type="GO" id="GO:0006449">
    <property type="term" value="P:regulation of translational termination"/>
    <property type="evidence" value="ECO:0007669"/>
    <property type="project" value="TreeGrafter"/>
</dbReference>
<evidence type="ECO:0000256" key="2">
    <source>
        <dbReference type="ARBA" id="ARBA00007443"/>
    </source>
</evidence>
<evidence type="ECO:0000256" key="4">
    <source>
        <dbReference type="ARBA" id="ARBA00022896"/>
    </source>
</evidence>
<dbReference type="InterPro" id="IPR039558">
    <property type="entry name" value="TPA1/OFD1_N"/>
</dbReference>
<evidence type="ECO:0000256" key="6">
    <source>
        <dbReference type="ARBA" id="ARBA00023002"/>
    </source>
</evidence>
<keyword evidence="5" id="KW-0223">Dioxygenase</keyword>
<comment type="similarity">
    <text evidence="2">Belongs to the TPA1 family.</text>
</comment>
<keyword evidence="4" id="KW-0847">Vitamin C</keyword>
<dbReference type="InterPro" id="IPR006620">
    <property type="entry name" value="Pro_4_hyd_alph"/>
</dbReference>
<evidence type="ECO:0000313" key="10">
    <source>
        <dbReference type="EMBL" id="OMJ13872.1"/>
    </source>
</evidence>
<protein>
    <submittedName>
        <fullName evidence="10">Prolyl 3,4-dihydroxylase TPA1</fullName>
    </submittedName>
</protein>
<gene>
    <name evidence="10" type="ORF">AYI70_g8248</name>
</gene>
<organism evidence="10 11">
    <name type="scientific">Smittium culicis</name>
    <dbReference type="NCBI Taxonomy" id="133412"/>
    <lineage>
        <taxon>Eukaryota</taxon>
        <taxon>Fungi</taxon>
        <taxon>Fungi incertae sedis</taxon>
        <taxon>Zoopagomycota</taxon>
        <taxon>Kickxellomycotina</taxon>
        <taxon>Harpellomycetes</taxon>
        <taxon>Harpellales</taxon>
        <taxon>Legeriomycetaceae</taxon>
        <taxon>Smittium</taxon>
    </lineage>
</organism>
<dbReference type="PANTHER" id="PTHR12117:SF0">
    <property type="entry name" value="PROLYL 3-HYDROXYLASE OGFOD1"/>
    <property type="match status" value="1"/>
</dbReference>
<dbReference type="PROSITE" id="PS51471">
    <property type="entry name" value="FE2OG_OXY"/>
    <property type="match status" value="1"/>
</dbReference>
<name>A0A1R1XGV9_9FUNG</name>
<dbReference type="InterPro" id="IPR019601">
    <property type="entry name" value="Oxoglutarate/Fe-dep_Oase_C"/>
</dbReference>
<keyword evidence="7" id="KW-0408">Iron</keyword>
<dbReference type="Proteomes" id="UP000187283">
    <property type="component" value="Unassembled WGS sequence"/>
</dbReference>
<comment type="catalytic activity">
    <reaction evidence="8">
        <text>[ribosomal protein uS12]-L-proline + 2-oxoglutarate + O2 = [ribosomal protein uS12]-(3S)-3-hydroxy-L-proline + succinate + CO2</text>
        <dbReference type="Rhea" id="RHEA:54156"/>
        <dbReference type="Rhea" id="RHEA-COMP:13816"/>
        <dbReference type="Rhea" id="RHEA-COMP:13818"/>
        <dbReference type="ChEBI" id="CHEBI:15379"/>
        <dbReference type="ChEBI" id="CHEBI:16526"/>
        <dbReference type="ChEBI" id="CHEBI:16810"/>
        <dbReference type="ChEBI" id="CHEBI:30031"/>
        <dbReference type="ChEBI" id="CHEBI:50342"/>
        <dbReference type="ChEBI" id="CHEBI:85428"/>
    </reaction>
</comment>
<dbReference type="EMBL" id="LSSN01003292">
    <property type="protein sequence ID" value="OMJ13872.1"/>
    <property type="molecule type" value="Genomic_DNA"/>
</dbReference>
<dbReference type="Pfam" id="PF13661">
    <property type="entry name" value="2OG-FeII_Oxy_4"/>
    <property type="match status" value="1"/>
</dbReference>
<evidence type="ECO:0000256" key="3">
    <source>
        <dbReference type="ARBA" id="ARBA00022723"/>
    </source>
</evidence>
<dbReference type="PANTHER" id="PTHR12117">
    <property type="entry name" value="HISTONE ACETYLTRANSFERASE COMPLEX"/>
    <property type="match status" value="1"/>
</dbReference>
<evidence type="ECO:0000256" key="5">
    <source>
        <dbReference type="ARBA" id="ARBA00022964"/>
    </source>
</evidence>
<dbReference type="AlphaFoldDB" id="A0A1R1XGV9"/>
<dbReference type="OrthoDB" id="430522at2759"/>
<dbReference type="Gene3D" id="2.60.120.620">
    <property type="entry name" value="q2cbj1_9rhob like domain"/>
    <property type="match status" value="1"/>
</dbReference>
<dbReference type="InterPro" id="IPR051842">
    <property type="entry name" value="uS12_prolyl_hydroxylase"/>
</dbReference>
<evidence type="ECO:0000256" key="8">
    <source>
        <dbReference type="ARBA" id="ARBA00047444"/>
    </source>
</evidence>
<dbReference type="InterPro" id="IPR005123">
    <property type="entry name" value="Oxoglu/Fe-dep_dioxygenase_dom"/>
</dbReference>
<dbReference type="InterPro" id="IPR043044">
    <property type="entry name" value="TPA1/Ofd1_C"/>
</dbReference>
<evidence type="ECO:0000256" key="1">
    <source>
        <dbReference type="ARBA" id="ARBA00001961"/>
    </source>
</evidence>
<evidence type="ECO:0000313" key="11">
    <source>
        <dbReference type="Proteomes" id="UP000187283"/>
    </source>
</evidence>
<feature type="domain" description="Fe2OG dioxygenase" evidence="9">
    <location>
        <begin position="144"/>
        <end position="257"/>
    </location>
</feature>
<keyword evidence="11" id="KW-1185">Reference proteome</keyword>
<evidence type="ECO:0000259" key="9">
    <source>
        <dbReference type="PROSITE" id="PS51471"/>
    </source>
</evidence>
<dbReference type="Pfam" id="PF10637">
    <property type="entry name" value="Ofd1_CTDD"/>
    <property type="match status" value="1"/>
</dbReference>
<keyword evidence="3" id="KW-0479">Metal-binding</keyword>
<dbReference type="GO" id="GO:0031418">
    <property type="term" value="F:L-ascorbic acid binding"/>
    <property type="evidence" value="ECO:0007669"/>
    <property type="project" value="UniProtKB-KW"/>
</dbReference>
<keyword evidence="6" id="KW-0560">Oxidoreductase</keyword>
<dbReference type="SMART" id="SM00702">
    <property type="entry name" value="P4Hc"/>
    <property type="match status" value="1"/>
</dbReference>
<dbReference type="SUPFAM" id="SSF51197">
    <property type="entry name" value="Clavaminate synthase-like"/>
    <property type="match status" value="1"/>
</dbReference>
<dbReference type="STRING" id="133412.A0A1R1XGV9"/>
<evidence type="ECO:0000256" key="7">
    <source>
        <dbReference type="ARBA" id="ARBA00023004"/>
    </source>
</evidence>